<dbReference type="Pfam" id="PF00078">
    <property type="entry name" value="RVT_1"/>
    <property type="match status" value="1"/>
</dbReference>
<accession>A0A8X6YR44</accession>
<comment type="caution">
    <text evidence="2">The sequence shown here is derived from an EMBL/GenBank/DDBJ whole genome shotgun (WGS) entry which is preliminary data.</text>
</comment>
<reference evidence="2" key="1">
    <citation type="submission" date="2020-08" db="EMBL/GenBank/DDBJ databases">
        <title>Multicomponent nature underlies the extraordinary mechanical properties of spider dragline silk.</title>
        <authorList>
            <person name="Kono N."/>
            <person name="Nakamura H."/>
            <person name="Mori M."/>
            <person name="Yoshida Y."/>
            <person name="Ohtoshi R."/>
            <person name="Malay A.D."/>
            <person name="Moran D.A.P."/>
            <person name="Tomita M."/>
            <person name="Numata K."/>
            <person name="Arakawa K."/>
        </authorList>
    </citation>
    <scope>NUCLEOTIDE SEQUENCE</scope>
</reference>
<gene>
    <name evidence="2" type="ORF">TNIN_170201</name>
</gene>
<feature type="domain" description="Reverse transcriptase" evidence="1">
    <location>
        <begin position="1"/>
        <end position="82"/>
    </location>
</feature>
<evidence type="ECO:0000313" key="3">
    <source>
        <dbReference type="Proteomes" id="UP000886998"/>
    </source>
</evidence>
<name>A0A8X6YR44_9ARAC</name>
<dbReference type="InterPro" id="IPR000477">
    <property type="entry name" value="RT_dom"/>
</dbReference>
<sequence length="82" mass="9276">MTSTVLRLRSQQRMPWSFLQCRSADLTLGNVTKNRVLEKGCAQGSVMGPFLWNLIMNDLLCTISKFQNCHKISFADDVLLIA</sequence>
<evidence type="ECO:0000259" key="1">
    <source>
        <dbReference type="PROSITE" id="PS50878"/>
    </source>
</evidence>
<organism evidence="2 3">
    <name type="scientific">Trichonephila inaurata madagascariensis</name>
    <dbReference type="NCBI Taxonomy" id="2747483"/>
    <lineage>
        <taxon>Eukaryota</taxon>
        <taxon>Metazoa</taxon>
        <taxon>Ecdysozoa</taxon>
        <taxon>Arthropoda</taxon>
        <taxon>Chelicerata</taxon>
        <taxon>Arachnida</taxon>
        <taxon>Araneae</taxon>
        <taxon>Araneomorphae</taxon>
        <taxon>Entelegynae</taxon>
        <taxon>Araneoidea</taxon>
        <taxon>Nephilidae</taxon>
        <taxon>Trichonephila</taxon>
        <taxon>Trichonephila inaurata</taxon>
    </lineage>
</organism>
<protein>
    <recommendedName>
        <fullName evidence="1">Reverse transcriptase domain-containing protein</fullName>
    </recommendedName>
</protein>
<keyword evidence="3" id="KW-1185">Reference proteome</keyword>
<evidence type="ECO:0000313" key="2">
    <source>
        <dbReference type="EMBL" id="GFY75448.1"/>
    </source>
</evidence>
<dbReference type="EMBL" id="BMAV01021398">
    <property type="protein sequence ID" value="GFY75448.1"/>
    <property type="molecule type" value="Genomic_DNA"/>
</dbReference>
<dbReference type="AlphaFoldDB" id="A0A8X6YR44"/>
<dbReference type="PROSITE" id="PS50878">
    <property type="entry name" value="RT_POL"/>
    <property type="match status" value="1"/>
</dbReference>
<dbReference type="Proteomes" id="UP000886998">
    <property type="component" value="Unassembled WGS sequence"/>
</dbReference>
<proteinExistence type="predicted"/>
<dbReference type="OrthoDB" id="6538033at2759"/>